<evidence type="ECO:0000313" key="3">
    <source>
        <dbReference type="Proteomes" id="UP001431209"/>
    </source>
</evidence>
<keyword evidence="2" id="KW-0808">Transferase</keyword>
<dbReference type="AlphaFoldDB" id="A0AAW2ZK38"/>
<sequence length="211" mass="24869">MRRLFRTNVIAIEGVHGSGKSSLCEYIKKFHSEQFYVLDEAFLNDTTQSVEKSTPFHPQSLIMETMWTCRWFTRILEHREASRGRTIIVDRSPYSAMAYVRPSEPGRDILKPLIKDSLRELRESHNVNLKTIYLRVQDTDVLYRRITERLNEARQELNEGSKQHLLSVHNFYESMMSDTWDYVVSNELQDITNLNKVYDDFNKCHSLVACK</sequence>
<feature type="coiled-coil region" evidence="1">
    <location>
        <begin position="136"/>
        <end position="163"/>
    </location>
</feature>
<dbReference type="Gene3D" id="3.40.50.300">
    <property type="entry name" value="P-loop containing nucleotide triphosphate hydrolases"/>
    <property type="match status" value="1"/>
</dbReference>
<keyword evidence="2" id="KW-0418">Kinase</keyword>
<evidence type="ECO:0000256" key="1">
    <source>
        <dbReference type="SAM" id="Coils"/>
    </source>
</evidence>
<dbReference type="GO" id="GO:0016301">
    <property type="term" value="F:kinase activity"/>
    <property type="evidence" value="ECO:0007669"/>
    <property type="project" value="UniProtKB-KW"/>
</dbReference>
<protein>
    <submittedName>
        <fullName evidence="2">Thymidylate kinase</fullName>
    </submittedName>
</protein>
<keyword evidence="3" id="KW-1185">Reference proteome</keyword>
<evidence type="ECO:0000313" key="2">
    <source>
        <dbReference type="EMBL" id="KAL0489800.1"/>
    </source>
</evidence>
<dbReference type="Proteomes" id="UP001431209">
    <property type="component" value="Unassembled WGS sequence"/>
</dbReference>
<comment type="caution">
    <text evidence="2">The sequence shown here is derived from an EMBL/GenBank/DDBJ whole genome shotgun (WGS) entry which is preliminary data.</text>
</comment>
<accession>A0AAW2ZK38</accession>
<dbReference type="EMBL" id="JAOPGA020001603">
    <property type="protein sequence ID" value="KAL0489800.1"/>
    <property type="molecule type" value="Genomic_DNA"/>
</dbReference>
<reference evidence="2 3" key="1">
    <citation type="submission" date="2024-03" db="EMBL/GenBank/DDBJ databases">
        <title>The Acrasis kona genome and developmental transcriptomes reveal deep origins of eukaryotic multicellular pathways.</title>
        <authorList>
            <person name="Sheikh S."/>
            <person name="Fu C.-J."/>
            <person name="Brown M.W."/>
            <person name="Baldauf S.L."/>
        </authorList>
    </citation>
    <scope>NUCLEOTIDE SEQUENCE [LARGE SCALE GENOMIC DNA]</scope>
    <source>
        <strain evidence="2 3">ATCC MYA-3509</strain>
    </source>
</reference>
<keyword evidence="1" id="KW-0175">Coiled coil</keyword>
<dbReference type="Pfam" id="PF13238">
    <property type="entry name" value="AAA_18"/>
    <property type="match status" value="1"/>
</dbReference>
<proteinExistence type="predicted"/>
<organism evidence="2 3">
    <name type="scientific">Acrasis kona</name>
    <dbReference type="NCBI Taxonomy" id="1008807"/>
    <lineage>
        <taxon>Eukaryota</taxon>
        <taxon>Discoba</taxon>
        <taxon>Heterolobosea</taxon>
        <taxon>Tetramitia</taxon>
        <taxon>Eutetramitia</taxon>
        <taxon>Acrasidae</taxon>
        <taxon>Acrasis</taxon>
    </lineage>
</organism>
<dbReference type="InterPro" id="IPR027417">
    <property type="entry name" value="P-loop_NTPase"/>
</dbReference>
<dbReference type="SUPFAM" id="SSF52540">
    <property type="entry name" value="P-loop containing nucleoside triphosphate hydrolases"/>
    <property type="match status" value="1"/>
</dbReference>
<gene>
    <name evidence="2" type="ORF">AKO1_009293</name>
</gene>
<name>A0AAW2ZK38_9EUKA</name>